<evidence type="ECO:0000256" key="1">
    <source>
        <dbReference type="SAM" id="Phobius"/>
    </source>
</evidence>
<accession>A0A8H4BDC9</accession>
<sequence length="137" mass="15723">MASRKSPESSLLVCLHQEEQRHQWPVAQRSRQRLTLRKKSACDLPFLGFWQILVLPLLDVVLAQPSYSFPRCTKASRLVMYTLQQSKLTMQPSNCCARCCTAMSTLVFIVSSLIAAVVQPSFLYKKHCRRRDLSTYV</sequence>
<dbReference type="AlphaFoldDB" id="A0A8H4BDC9"/>
<dbReference type="EMBL" id="JAAECE010000006">
    <property type="protein sequence ID" value="KAF1800085.1"/>
    <property type="molecule type" value="Genomic_DNA"/>
</dbReference>
<feature type="transmembrane region" description="Helical" evidence="1">
    <location>
        <begin position="102"/>
        <end position="124"/>
    </location>
</feature>
<evidence type="ECO:0000313" key="3">
    <source>
        <dbReference type="Proteomes" id="UP000469890"/>
    </source>
</evidence>
<dbReference type="Proteomes" id="UP000469890">
    <property type="component" value="Unassembled WGS sequence"/>
</dbReference>
<comment type="caution">
    <text evidence="2">The sequence shown here is derived from an EMBL/GenBank/DDBJ whole genome shotgun (WGS) entry which is preliminary data.</text>
</comment>
<proteinExistence type="predicted"/>
<evidence type="ECO:0000313" key="2">
    <source>
        <dbReference type="EMBL" id="KAF1800085.1"/>
    </source>
</evidence>
<keyword evidence="1" id="KW-0812">Transmembrane</keyword>
<keyword evidence="1" id="KW-1133">Transmembrane helix</keyword>
<organism evidence="2 3">
    <name type="scientific">Mucor circinelloides f. lusitanicus</name>
    <name type="common">Mucor racemosus var. lusitanicus</name>
    <dbReference type="NCBI Taxonomy" id="29924"/>
    <lineage>
        <taxon>Eukaryota</taxon>
        <taxon>Fungi</taxon>
        <taxon>Fungi incertae sedis</taxon>
        <taxon>Mucoromycota</taxon>
        <taxon>Mucoromycotina</taxon>
        <taxon>Mucoromycetes</taxon>
        <taxon>Mucorales</taxon>
        <taxon>Mucorineae</taxon>
        <taxon>Mucoraceae</taxon>
        <taxon>Mucor</taxon>
    </lineage>
</organism>
<gene>
    <name evidence="2" type="ORF">FB192DRAFT_1389964</name>
</gene>
<reference evidence="2 3" key="1">
    <citation type="submission" date="2019-09" db="EMBL/GenBank/DDBJ databases">
        <authorList>
            <consortium name="DOE Joint Genome Institute"/>
            <person name="Mondo S.J."/>
            <person name="Navarro-Mendoza M.I."/>
            <person name="Perez-Arques C."/>
            <person name="Panchal S."/>
            <person name="Nicolas F.E."/>
            <person name="Ganguly P."/>
            <person name="Pangilinan J."/>
            <person name="Grigoriev I."/>
            <person name="Heitman J."/>
            <person name="Sanya K."/>
            <person name="Garre V."/>
        </authorList>
    </citation>
    <scope>NUCLEOTIDE SEQUENCE [LARGE SCALE GENOMIC DNA]</scope>
    <source>
        <strain evidence="2 3">MU402</strain>
    </source>
</reference>
<name>A0A8H4BDC9_MUCCL</name>
<keyword evidence="1" id="KW-0472">Membrane</keyword>
<protein>
    <submittedName>
        <fullName evidence="2">Uncharacterized protein</fullName>
    </submittedName>
</protein>